<dbReference type="PANTHER" id="PTHR43875">
    <property type="entry name" value="MALTODEXTRIN IMPORT ATP-BINDING PROTEIN MSMX"/>
    <property type="match status" value="1"/>
</dbReference>
<dbReference type="InterPro" id="IPR013611">
    <property type="entry name" value="Transp-assoc_OB_typ2"/>
</dbReference>
<keyword evidence="5" id="KW-1278">Translocase</keyword>
<dbReference type="Gene3D" id="3.40.50.300">
    <property type="entry name" value="P-loop containing nucleotide triphosphate hydrolases"/>
    <property type="match status" value="1"/>
</dbReference>
<protein>
    <submittedName>
        <fullName evidence="8">Spermidine/putrescine ABC transporter ATP-binding protein</fullName>
    </submittedName>
</protein>
<keyword evidence="1" id="KW-0813">Transport</keyword>
<dbReference type="SUPFAM" id="SSF50331">
    <property type="entry name" value="MOP-like"/>
    <property type="match status" value="1"/>
</dbReference>
<dbReference type="InterPro" id="IPR003439">
    <property type="entry name" value="ABC_transporter-like_ATP-bd"/>
</dbReference>
<feature type="domain" description="ABC transporter" evidence="7">
    <location>
        <begin position="4"/>
        <end position="235"/>
    </location>
</feature>
<organism evidence="8">
    <name type="scientific">Pseudarthrobacter sulfonivorans</name>
    <dbReference type="NCBI Taxonomy" id="121292"/>
    <lineage>
        <taxon>Bacteria</taxon>
        <taxon>Bacillati</taxon>
        <taxon>Actinomycetota</taxon>
        <taxon>Actinomycetes</taxon>
        <taxon>Micrococcales</taxon>
        <taxon>Micrococcaceae</taxon>
        <taxon>Pseudarthrobacter</taxon>
    </lineage>
</organism>
<dbReference type="PROSITE" id="PS50893">
    <property type="entry name" value="ABC_TRANSPORTER_2"/>
    <property type="match status" value="1"/>
</dbReference>
<dbReference type="GO" id="GO:0140359">
    <property type="term" value="F:ABC-type transporter activity"/>
    <property type="evidence" value="ECO:0007669"/>
    <property type="project" value="UniProtKB-ARBA"/>
</dbReference>
<dbReference type="InterPro" id="IPR047641">
    <property type="entry name" value="ABC_transpr_MalK/UgpC-like"/>
</dbReference>
<dbReference type="SUPFAM" id="SSF52540">
    <property type="entry name" value="P-loop containing nucleoside triphosphate hydrolases"/>
    <property type="match status" value="1"/>
</dbReference>
<dbReference type="InterPro" id="IPR017871">
    <property type="entry name" value="ABC_transporter-like_CS"/>
</dbReference>
<dbReference type="Pfam" id="PF00005">
    <property type="entry name" value="ABC_tran"/>
    <property type="match status" value="1"/>
</dbReference>
<keyword evidence="3" id="KW-0547">Nucleotide-binding</keyword>
<dbReference type="SMART" id="SM00382">
    <property type="entry name" value="AAA"/>
    <property type="match status" value="1"/>
</dbReference>
<evidence type="ECO:0000313" key="8">
    <source>
        <dbReference type="EMBL" id="ALV42022.1"/>
    </source>
</evidence>
<dbReference type="GO" id="GO:0005524">
    <property type="term" value="F:ATP binding"/>
    <property type="evidence" value="ECO:0007669"/>
    <property type="project" value="UniProtKB-KW"/>
</dbReference>
<dbReference type="PROSITE" id="PS00211">
    <property type="entry name" value="ABC_TRANSPORTER_1"/>
    <property type="match status" value="1"/>
</dbReference>
<evidence type="ECO:0000256" key="6">
    <source>
        <dbReference type="ARBA" id="ARBA00023136"/>
    </source>
</evidence>
<dbReference type="InterPro" id="IPR027417">
    <property type="entry name" value="P-loop_NTPase"/>
</dbReference>
<dbReference type="InterPro" id="IPR003593">
    <property type="entry name" value="AAA+_ATPase"/>
</dbReference>
<name>A0A0U3GS25_9MICC</name>
<evidence type="ECO:0000256" key="1">
    <source>
        <dbReference type="ARBA" id="ARBA00022448"/>
    </source>
</evidence>
<dbReference type="Proteomes" id="UP000065151">
    <property type="component" value="Chromosome"/>
</dbReference>
<sequence>MTRVFLNAISKQYPGAKPAVSNLTVTIEDGEFFTLLGPSGCGKSTTLRMVAGFIQPSSGSIHFGDKDVTNTAPNKRDTGMVFQNYALFPHMSVRGNVAYGLNARNVPKEDKNRRIDEALAQVGLQEFGDRRIDMLSGGQQQRVALARALVIRPAALLLDEPLSNLDAKLREETRTEIRSTQKAAGTTCLYVTHDQAEAMAMSDRVAVLNEGELHQVGSPREVYNRPATAFVARFIGRSNVLPCTVLGVDGGADGGSVSISLADGTVLKTPRVEGSISARVSAGDKAAVSLRPESIGLTVSPGKETAGQLAGRVLTAEFTGAVNIYEIDWHGEQIVVSAPDTVDRAEPGDLVSMAPHQDRVWLVEP</sequence>
<dbReference type="InterPro" id="IPR008995">
    <property type="entry name" value="Mo/tungstate-bd_C_term_dom"/>
</dbReference>
<dbReference type="PANTHER" id="PTHR43875:SF15">
    <property type="entry name" value="TREHALOSE IMPORT ATP-BINDING PROTEIN SUGC"/>
    <property type="match status" value="1"/>
</dbReference>
<evidence type="ECO:0000256" key="4">
    <source>
        <dbReference type="ARBA" id="ARBA00022840"/>
    </source>
</evidence>
<dbReference type="AlphaFoldDB" id="A0A0U3GS25"/>
<dbReference type="GO" id="GO:0055052">
    <property type="term" value="C:ATP-binding cassette (ABC) transporter complex, substrate-binding subunit-containing"/>
    <property type="evidence" value="ECO:0007669"/>
    <property type="project" value="TreeGrafter"/>
</dbReference>
<dbReference type="RefSeq" id="WP_058931146.1">
    <property type="nucleotide sequence ID" value="NZ_CP013747.1"/>
</dbReference>
<evidence type="ECO:0000256" key="2">
    <source>
        <dbReference type="ARBA" id="ARBA00022475"/>
    </source>
</evidence>
<dbReference type="GO" id="GO:0016887">
    <property type="term" value="F:ATP hydrolysis activity"/>
    <property type="evidence" value="ECO:0007669"/>
    <property type="project" value="InterPro"/>
</dbReference>
<dbReference type="Gene3D" id="2.40.50.100">
    <property type="match status" value="1"/>
</dbReference>
<dbReference type="FunFam" id="3.40.50.300:FF:000042">
    <property type="entry name" value="Maltose/maltodextrin ABC transporter, ATP-binding protein"/>
    <property type="match status" value="1"/>
</dbReference>
<keyword evidence="6" id="KW-0472">Membrane</keyword>
<proteinExistence type="predicted"/>
<gene>
    <name evidence="8" type="ORF">AU252_13340</name>
</gene>
<accession>A0A0U3GS25</accession>
<dbReference type="Pfam" id="PF08402">
    <property type="entry name" value="TOBE_2"/>
    <property type="match status" value="1"/>
</dbReference>
<dbReference type="KEGG" id="psul:AU252_13340"/>
<evidence type="ECO:0000313" key="9">
    <source>
        <dbReference type="Proteomes" id="UP000065151"/>
    </source>
</evidence>
<evidence type="ECO:0000259" key="7">
    <source>
        <dbReference type="PROSITE" id="PS50893"/>
    </source>
</evidence>
<evidence type="ECO:0000256" key="3">
    <source>
        <dbReference type="ARBA" id="ARBA00022741"/>
    </source>
</evidence>
<reference evidence="8 9" key="1">
    <citation type="submission" date="2015-12" db="EMBL/GenBank/DDBJ databases">
        <authorList>
            <person name="Shamseldin A."/>
            <person name="Moawad H."/>
            <person name="Abd El-Rahim W.M."/>
            <person name="Sadowsky M.J."/>
        </authorList>
    </citation>
    <scope>NUCLEOTIDE SEQUENCE [LARGE SCALE GENOMIC DNA]</scope>
    <source>
        <strain evidence="8 9">Ar51</strain>
    </source>
</reference>
<dbReference type="STRING" id="121292.AU252_13340"/>
<keyword evidence="4 8" id="KW-0067">ATP-binding</keyword>
<dbReference type="EMBL" id="CP013747">
    <property type="protein sequence ID" value="ALV42022.1"/>
    <property type="molecule type" value="Genomic_DNA"/>
</dbReference>
<evidence type="ECO:0000256" key="5">
    <source>
        <dbReference type="ARBA" id="ARBA00022967"/>
    </source>
</evidence>
<keyword evidence="2" id="KW-1003">Cell membrane</keyword>